<keyword evidence="4 5" id="KW-0326">Glycosidase</keyword>
<protein>
    <submittedName>
        <fullName evidence="7">Glycoside hydrolase family 43 protein</fullName>
    </submittedName>
</protein>
<dbReference type="SUPFAM" id="SSF75005">
    <property type="entry name" value="Arabinanase/levansucrase/invertase"/>
    <property type="match status" value="1"/>
</dbReference>
<name>A0ABT4TR10_9ACTN</name>
<keyword evidence="8" id="KW-1185">Reference proteome</keyword>
<evidence type="ECO:0000256" key="2">
    <source>
        <dbReference type="ARBA" id="ARBA00009865"/>
    </source>
</evidence>
<dbReference type="InterPro" id="IPR023296">
    <property type="entry name" value="Glyco_hydro_beta-prop_sf"/>
</dbReference>
<organism evidence="7 8">
    <name type="scientific">Nocardiopsis suaedae</name>
    <dbReference type="NCBI Taxonomy" id="3018444"/>
    <lineage>
        <taxon>Bacteria</taxon>
        <taxon>Bacillati</taxon>
        <taxon>Actinomycetota</taxon>
        <taxon>Actinomycetes</taxon>
        <taxon>Streptosporangiales</taxon>
        <taxon>Nocardiopsidaceae</taxon>
        <taxon>Nocardiopsis</taxon>
    </lineage>
</organism>
<comment type="similarity">
    <text evidence="2 5">Belongs to the glycosyl hydrolase 43 family.</text>
</comment>
<dbReference type="Gene3D" id="2.115.10.20">
    <property type="entry name" value="Glycosyl hydrolase domain, family 43"/>
    <property type="match status" value="1"/>
</dbReference>
<feature type="chain" id="PRO_5047451838" evidence="6">
    <location>
        <begin position="35"/>
        <end position="370"/>
    </location>
</feature>
<evidence type="ECO:0000256" key="3">
    <source>
        <dbReference type="ARBA" id="ARBA00022801"/>
    </source>
</evidence>
<dbReference type="RefSeq" id="WP_270679431.1">
    <property type="nucleotide sequence ID" value="NZ_JAQFWP010000041.1"/>
</dbReference>
<feature type="signal peptide" evidence="6">
    <location>
        <begin position="1"/>
        <end position="34"/>
    </location>
</feature>
<evidence type="ECO:0000256" key="1">
    <source>
        <dbReference type="ARBA" id="ARBA00004834"/>
    </source>
</evidence>
<evidence type="ECO:0000256" key="6">
    <source>
        <dbReference type="SAM" id="SignalP"/>
    </source>
</evidence>
<proteinExistence type="inferred from homology"/>
<dbReference type="GO" id="GO:0016787">
    <property type="term" value="F:hydrolase activity"/>
    <property type="evidence" value="ECO:0007669"/>
    <property type="project" value="UniProtKB-KW"/>
</dbReference>
<dbReference type="InterPro" id="IPR006710">
    <property type="entry name" value="Glyco_hydro_43"/>
</dbReference>
<dbReference type="Proteomes" id="UP001165685">
    <property type="component" value="Unassembled WGS sequence"/>
</dbReference>
<dbReference type="EMBL" id="JAQFWP010000041">
    <property type="protein sequence ID" value="MDA2806795.1"/>
    <property type="molecule type" value="Genomic_DNA"/>
</dbReference>
<gene>
    <name evidence="7" type="ORF">O4U47_19965</name>
</gene>
<comment type="caution">
    <text evidence="7">The sequence shown here is derived from an EMBL/GenBank/DDBJ whole genome shotgun (WGS) entry which is preliminary data.</text>
</comment>
<dbReference type="InterPro" id="IPR050727">
    <property type="entry name" value="GH43_arabinanases"/>
</dbReference>
<evidence type="ECO:0000313" key="8">
    <source>
        <dbReference type="Proteomes" id="UP001165685"/>
    </source>
</evidence>
<sequence>MPGRRPPRRSARAVAGTALLAAPLVLTAPGAASAAGPAEPPRGADGAGYLFAYMTGEGLPDGEQVHFALSAGNDPLHYRELNGGEPVLTSDVGEEGVRDPFLVRSPEDGTYYLIATDLRMYGGGDWDEVQRHGSRALIVWESDDLVNWSDERRVEVAPPNAGNVWAPEAHWDAERGRFAVYWASKLYDEDDPGHTGDQHQRMMVATTEDFEEFTGAGVWHDPGHSVIDSTIVEHDGVFHRFTKDERSASGAECGKFITAERSTDLLDRSWDFVADCIGRGTGDSPGIERGEGPTVFASNTEEKWYLLIDEYTGRGYVPFETTDLDSGEWTVSDDYALPEGARHGTVMSVSQQEYSRLEAAWGAEGGQPSA</sequence>
<evidence type="ECO:0000313" key="7">
    <source>
        <dbReference type="EMBL" id="MDA2806795.1"/>
    </source>
</evidence>
<dbReference type="CDD" id="cd08983">
    <property type="entry name" value="GH43_Bt3655-like"/>
    <property type="match status" value="1"/>
</dbReference>
<evidence type="ECO:0000256" key="5">
    <source>
        <dbReference type="RuleBase" id="RU361187"/>
    </source>
</evidence>
<keyword evidence="6" id="KW-0732">Signal</keyword>
<dbReference type="Pfam" id="PF04616">
    <property type="entry name" value="Glyco_hydro_43"/>
    <property type="match status" value="1"/>
</dbReference>
<keyword evidence="3 5" id="KW-0378">Hydrolase</keyword>
<dbReference type="PANTHER" id="PTHR43301:SF3">
    <property type="entry name" value="ARABINAN ENDO-1,5-ALPHA-L-ARABINOSIDASE A-RELATED"/>
    <property type="match status" value="1"/>
</dbReference>
<accession>A0ABT4TR10</accession>
<reference evidence="7" key="1">
    <citation type="submission" date="2023-01" db="EMBL/GenBank/DDBJ databases">
        <title>Draft genome sequence of Nocardiopsis sp. LSu2-4 isolated from halophytes.</title>
        <authorList>
            <person name="Duangmal K."/>
            <person name="Chantavorakit T."/>
        </authorList>
    </citation>
    <scope>NUCLEOTIDE SEQUENCE</scope>
    <source>
        <strain evidence="7">LSu2-4</strain>
    </source>
</reference>
<dbReference type="PANTHER" id="PTHR43301">
    <property type="entry name" value="ARABINAN ENDO-1,5-ALPHA-L-ARABINOSIDASE"/>
    <property type="match status" value="1"/>
</dbReference>
<comment type="pathway">
    <text evidence="1">Glycan metabolism; L-arabinan degradation.</text>
</comment>
<evidence type="ECO:0000256" key="4">
    <source>
        <dbReference type="ARBA" id="ARBA00023295"/>
    </source>
</evidence>